<sequence>MTYAATAALARLLPLERFDAAIVASLPSFAFYTAFLLWAFAAPLRRVWLGIALAVPLALIGFWPVWFGGAA</sequence>
<dbReference type="EMBL" id="JBHLSS010000003">
    <property type="protein sequence ID" value="MFC0708186.1"/>
    <property type="molecule type" value="Genomic_DNA"/>
</dbReference>
<evidence type="ECO:0000313" key="2">
    <source>
        <dbReference type="EMBL" id="MFC0708186.1"/>
    </source>
</evidence>
<evidence type="ECO:0008006" key="4">
    <source>
        <dbReference type="Google" id="ProtNLM"/>
    </source>
</evidence>
<keyword evidence="1" id="KW-0472">Membrane</keyword>
<accession>A0ABV6SF76</accession>
<feature type="transmembrane region" description="Helical" evidence="1">
    <location>
        <begin position="20"/>
        <end position="40"/>
    </location>
</feature>
<protein>
    <recommendedName>
        <fullName evidence="4">DUF3649 domain-containing protein</fullName>
    </recommendedName>
</protein>
<evidence type="ECO:0000256" key="1">
    <source>
        <dbReference type="SAM" id="Phobius"/>
    </source>
</evidence>
<dbReference type="Proteomes" id="UP001589891">
    <property type="component" value="Unassembled WGS sequence"/>
</dbReference>
<name>A0ABV6SF76_AZOPA</name>
<keyword evidence="1" id="KW-0812">Transmembrane</keyword>
<feature type="transmembrane region" description="Helical" evidence="1">
    <location>
        <begin position="47"/>
        <end position="66"/>
    </location>
</feature>
<evidence type="ECO:0000313" key="3">
    <source>
        <dbReference type="Proteomes" id="UP001589891"/>
    </source>
</evidence>
<comment type="caution">
    <text evidence="2">The sequence shown here is derived from an EMBL/GenBank/DDBJ whole genome shotgun (WGS) entry which is preliminary data.</text>
</comment>
<reference evidence="2 3" key="1">
    <citation type="submission" date="2024-09" db="EMBL/GenBank/DDBJ databases">
        <authorList>
            <person name="Sun Q."/>
            <person name="Mori K."/>
        </authorList>
    </citation>
    <scope>NUCLEOTIDE SEQUENCE [LARGE SCALE GENOMIC DNA]</scope>
    <source>
        <strain evidence="2 3">NCAIM B.01794</strain>
    </source>
</reference>
<gene>
    <name evidence="2" type="ORF">ACFFGX_00695</name>
</gene>
<organism evidence="2 3">
    <name type="scientific">Azorhizophilus paspali</name>
    <name type="common">Azotobacter paspali</name>
    <dbReference type="NCBI Taxonomy" id="69963"/>
    <lineage>
        <taxon>Bacteria</taxon>
        <taxon>Pseudomonadati</taxon>
        <taxon>Pseudomonadota</taxon>
        <taxon>Gammaproteobacteria</taxon>
        <taxon>Pseudomonadales</taxon>
        <taxon>Pseudomonadaceae</taxon>
        <taxon>Azorhizophilus</taxon>
    </lineage>
</organism>
<dbReference type="RefSeq" id="WP_376941915.1">
    <property type="nucleotide sequence ID" value="NZ_CP171449.1"/>
</dbReference>
<keyword evidence="1" id="KW-1133">Transmembrane helix</keyword>
<proteinExistence type="predicted"/>
<keyword evidence="3" id="KW-1185">Reference proteome</keyword>